<feature type="chain" id="PRO_5044551768" evidence="1">
    <location>
        <begin position="17"/>
        <end position="160"/>
    </location>
</feature>
<feature type="signal peptide" evidence="1">
    <location>
        <begin position="1"/>
        <end position="16"/>
    </location>
</feature>
<dbReference type="Proteomes" id="UP000050761">
    <property type="component" value="Unassembled WGS sequence"/>
</dbReference>
<evidence type="ECO:0000313" key="3">
    <source>
        <dbReference type="Proteomes" id="UP000050761"/>
    </source>
</evidence>
<reference evidence="2 3" key="1">
    <citation type="submission" date="2018-11" db="EMBL/GenBank/DDBJ databases">
        <authorList>
            <consortium name="Pathogen Informatics"/>
        </authorList>
    </citation>
    <scope>NUCLEOTIDE SEQUENCE [LARGE SCALE GENOMIC DNA]</scope>
</reference>
<evidence type="ECO:0000313" key="4">
    <source>
        <dbReference type="WBParaSite" id="HPBE_0001465801-mRNA-1"/>
    </source>
</evidence>
<dbReference type="EMBL" id="UZAH01028471">
    <property type="protein sequence ID" value="VDP00383.1"/>
    <property type="molecule type" value="Genomic_DNA"/>
</dbReference>
<organism evidence="3 4">
    <name type="scientific">Heligmosomoides polygyrus</name>
    <name type="common">Parasitic roundworm</name>
    <dbReference type="NCBI Taxonomy" id="6339"/>
    <lineage>
        <taxon>Eukaryota</taxon>
        <taxon>Metazoa</taxon>
        <taxon>Ecdysozoa</taxon>
        <taxon>Nematoda</taxon>
        <taxon>Chromadorea</taxon>
        <taxon>Rhabditida</taxon>
        <taxon>Rhabditina</taxon>
        <taxon>Rhabditomorpha</taxon>
        <taxon>Strongyloidea</taxon>
        <taxon>Heligmosomidae</taxon>
        <taxon>Heligmosomoides</taxon>
    </lineage>
</organism>
<protein>
    <submittedName>
        <fullName evidence="4">SCP domain-containing protein</fullName>
    </submittedName>
</protein>
<reference evidence="4" key="2">
    <citation type="submission" date="2019-09" db="UniProtKB">
        <authorList>
            <consortium name="WormBaseParasite"/>
        </authorList>
    </citation>
    <scope>IDENTIFICATION</scope>
</reference>
<name>A0A183G0M8_HELPZ</name>
<evidence type="ECO:0000256" key="1">
    <source>
        <dbReference type="SAM" id="SignalP"/>
    </source>
</evidence>
<dbReference type="AlphaFoldDB" id="A0A183G0M8"/>
<keyword evidence="3" id="KW-1185">Reference proteome</keyword>
<accession>A0A3P8DVV2</accession>
<keyword evidence="1" id="KW-0732">Signal</keyword>
<sequence>MHYVILLLIVPTLVLPLTGPPPFTCTGINSHEKTYNRGQRLDAVHSRLLQEIHNAHLHERVNPNQNPFGSANTPINRLPTFTLTSNEIRLQLNPPSGQFSDVKRLVASDHNANEVASTSYLIAHEANSAHRAYGLITDNGFNEMLNFCRSLPQGDASRRG</sequence>
<accession>A0A183G0M8</accession>
<evidence type="ECO:0000313" key="2">
    <source>
        <dbReference type="EMBL" id="VDP00383.1"/>
    </source>
</evidence>
<gene>
    <name evidence="2" type="ORF">HPBE_LOCUS14659</name>
</gene>
<dbReference type="WBParaSite" id="HPBE_0001465801-mRNA-1">
    <property type="protein sequence ID" value="HPBE_0001465801-mRNA-1"/>
    <property type="gene ID" value="HPBE_0001465801"/>
</dbReference>
<proteinExistence type="predicted"/>